<proteinExistence type="predicted"/>
<protein>
    <recommendedName>
        <fullName evidence="1">Integrase zinc-binding domain-containing protein</fullName>
    </recommendedName>
</protein>
<name>A0A9Q3CIR8_9BASI</name>
<evidence type="ECO:0000313" key="3">
    <source>
        <dbReference type="Proteomes" id="UP000765509"/>
    </source>
</evidence>
<dbReference type="InterPro" id="IPR050951">
    <property type="entry name" value="Retrovirus_Pol_polyprotein"/>
</dbReference>
<dbReference type="InterPro" id="IPR012337">
    <property type="entry name" value="RNaseH-like_sf"/>
</dbReference>
<dbReference type="Gene3D" id="1.10.340.70">
    <property type="match status" value="1"/>
</dbReference>
<evidence type="ECO:0000259" key="1">
    <source>
        <dbReference type="Pfam" id="PF17921"/>
    </source>
</evidence>
<accession>A0A9Q3CIR8</accession>
<evidence type="ECO:0000313" key="2">
    <source>
        <dbReference type="EMBL" id="MBW0485836.1"/>
    </source>
</evidence>
<reference evidence="2" key="1">
    <citation type="submission" date="2021-03" db="EMBL/GenBank/DDBJ databases">
        <title>Draft genome sequence of rust myrtle Austropuccinia psidii MF-1, a brazilian biotype.</title>
        <authorList>
            <person name="Quecine M.C."/>
            <person name="Pachon D.M.R."/>
            <person name="Bonatelli M.L."/>
            <person name="Correr F.H."/>
            <person name="Franceschini L.M."/>
            <person name="Leite T.F."/>
            <person name="Margarido G.R.A."/>
            <person name="Almeida C.A."/>
            <person name="Ferrarezi J.A."/>
            <person name="Labate C.A."/>
        </authorList>
    </citation>
    <scope>NUCLEOTIDE SEQUENCE</scope>
    <source>
        <strain evidence="2">MF-1</strain>
    </source>
</reference>
<keyword evidence="3" id="KW-1185">Reference proteome</keyword>
<sequence length="187" mass="21843">MPRQKDGIQESRFVSIKVEICSDLVDQDKREVWKDKDYKEVLKQIERGESVSDYSHEPQDKLLLFKDRVVVPSNEEIQLNILQKRHEPPLAGHPCQQKTLKLIRRDFHWAGINQFIKNYVPSCQKSSRNKKIHHKKFGLLKPLQIPSGPWNSLLMDFITQLPLSNGFDSISVVVDRFSKMEIFIPAH</sequence>
<dbReference type="InterPro" id="IPR041588">
    <property type="entry name" value="Integrase_H2C2"/>
</dbReference>
<dbReference type="EMBL" id="AVOT02008351">
    <property type="protein sequence ID" value="MBW0485836.1"/>
    <property type="molecule type" value="Genomic_DNA"/>
</dbReference>
<dbReference type="SUPFAM" id="SSF53098">
    <property type="entry name" value="Ribonuclease H-like"/>
    <property type="match status" value="1"/>
</dbReference>
<gene>
    <name evidence="2" type="ORF">O181_025551</name>
</gene>
<dbReference type="Pfam" id="PF17921">
    <property type="entry name" value="Integrase_H2C2"/>
    <property type="match status" value="1"/>
</dbReference>
<dbReference type="PANTHER" id="PTHR37984">
    <property type="entry name" value="PROTEIN CBG26694"/>
    <property type="match status" value="1"/>
</dbReference>
<comment type="caution">
    <text evidence="2">The sequence shown here is derived from an EMBL/GenBank/DDBJ whole genome shotgun (WGS) entry which is preliminary data.</text>
</comment>
<dbReference type="AlphaFoldDB" id="A0A9Q3CIR8"/>
<organism evidence="2 3">
    <name type="scientific">Austropuccinia psidii MF-1</name>
    <dbReference type="NCBI Taxonomy" id="1389203"/>
    <lineage>
        <taxon>Eukaryota</taxon>
        <taxon>Fungi</taxon>
        <taxon>Dikarya</taxon>
        <taxon>Basidiomycota</taxon>
        <taxon>Pucciniomycotina</taxon>
        <taxon>Pucciniomycetes</taxon>
        <taxon>Pucciniales</taxon>
        <taxon>Sphaerophragmiaceae</taxon>
        <taxon>Austropuccinia</taxon>
    </lineage>
</organism>
<dbReference type="Proteomes" id="UP000765509">
    <property type="component" value="Unassembled WGS sequence"/>
</dbReference>
<dbReference type="PANTHER" id="PTHR37984:SF5">
    <property type="entry name" value="PROTEIN NYNRIN-LIKE"/>
    <property type="match status" value="1"/>
</dbReference>
<dbReference type="OrthoDB" id="4364638at2759"/>
<feature type="domain" description="Integrase zinc-binding" evidence="1">
    <location>
        <begin position="75"/>
        <end position="130"/>
    </location>
</feature>